<feature type="region of interest" description="Disordered" evidence="1">
    <location>
        <begin position="1"/>
        <end position="45"/>
    </location>
</feature>
<feature type="region of interest" description="Disordered" evidence="1">
    <location>
        <begin position="102"/>
        <end position="126"/>
    </location>
</feature>
<evidence type="ECO:0000313" key="2">
    <source>
        <dbReference type="EnsemblMetazoa" id="CLYHEMP005949.2"/>
    </source>
</evidence>
<organism evidence="2 3">
    <name type="scientific">Clytia hemisphaerica</name>
    <dbReference type="NCBI Taxonomy" id="252671"/>
    <lineage>
        <taxon>Eukaryota</taxon>
        <taxon>Metazoa</taxon>
        <taxon>Cnidaria</taxon>
        <taxon>Hydrozoa</taxon>
        <taxon>Hydroidolina</taxon>
        <taxon>Leptothecata</taxon>
        <taxon>Obeliida</taxon>
        <taxon>Clytiidae</taxon>
        <taxon>Clytia</taxon>
    </lineage>
</organism>
<dbReference type="EnsemblMetazoa" id="CLYHEMT005949.2">
    <property type="protein sequence ID" value="CLYHEMP005949.2"/>
    <property type="gene ID" value="CLYHEMG005949"/>
</dbReference>
<protein>
    <submittedName>
        <fullName evidence="2">Uncharacterized protein</fullName>
    </submittedName>
</protein>
<proteinExistence type="predicted"/>
<accession>A0A7M5V4G9</accession>
<sequence length="599" mass="68967">MDASSAQNNDLERRAGSHGQYKMNKTTFIENTSKRKQSEKGKLKSIRNKVGQLGRVTRTPIVVLAYTADGNIKSYGSSKGLKEFAQDPAIIQKFKDSLPNNAAFEEESSESESESEDEEETPAKKQKLTFDVDWEDNLKVIPKRDLLCDITYRSTGFTKRTMKWVEQNKPSWWPRRILFRSPHGKSKIPVAEMDDILRSFHEHKVIKAVEKLCSDDVDVFFPTFSKMEEHLNLFLKKASIITEWLKRNRKIQRVAMADIEYRCRYLTTKFGTRKEPILFGSIHRCLSFHFFGTPHYENFFKILSLAYAVTRKNDLNNYICDGIDDVSPKKFQSWLNVKDINNLEASLLTNAFECNAMVSLIGLVVGLNKNLAVQDGESVYRLTRQEDIPCDIAILCGNDQYVYMADVDEFDETKCRSHNMFCFDDSEEDVIVCPNCLLTYHNTCVRWNDDCGCTKIPEIKSRITAMLDNQVINTFMCEIYKRTNQLTKKASNMLNGHQKSARSELIHVRVTDGRCGVLTKMNLFSKTIPDQVIRTLTKILEQVDLNRSFKEEDQDVVIAEYLLPDVLTYIIEIVINEKGVNELSIERACCSLYTEKNNQ</sequence>
<dbReference type="GeneID" id="136822933"/>
<dbReference type="RefSeq" id="XP_066935339.1">
    <property type="nucleotide sequence ID" value="XM_067079238.1"/>
</dbReference>
<feature type="compositionally biased region" description="Basic and acidic residues" evidence="1">
    <location>
        <begin position="32"/>
        <end position="42"/>
    </location>
</feature>
<dbReference type="AlphaFoldDB" id="A0A7M5V4G9"/>
<feature type="compositionally biased region" description="Acidic residues" evidence="1">
    <location>
        <begin position="104"/>
        <end position="120"/>
    </location>
</feature>
<dbReference type="Proteomes" id="UP000594262">
    <property type="component" value="Unplaced"/>
</dbReference>
<evidence type="ECO:0000256" key="1">
    <source>
        <dbReference type="SAM" id="MobiDB-lite"/>
    </source>
</evidence>
<reference evidence="2" key="1">
    <citation type="submission" date="2021-01" db="UniProtKB">
        <authorList>
            <consortium name="EnsemblMetazoa"/>
        </authorList>
    </citation>
    <scope>IDENTIFICATION</scope>
</reference>
<keyword evidence="3" id="KW-1185">Reference proteome</keyword>
<name>A0A7M5V4G9_9CNID</name>
<evidence type="ECO:0000313" key="3">
    <source>
        <dbReference type="Proteomes" id="UP000594262"/>
    </source>
</evidence>